<organism evidence="1 2">
    <name type="scientific">Phototrophicus methaneseepsis</name>
    <dbReference type="NCBI Taxonomy" id="2710758"/>
    <lineage>
        <taxon>Bacteria</taxon>
        <taxon>Bacillati</taxon>
        <taxon>Chloroflexota</taxon>
        <taxon>Candidatus Thermofontia</taxon>
        <taxon>Phototrophicales</taxon>
        <taxon>Phototrophicaceae</taxon>
        <taxon>Phototrophicus</taxon>
    </lineage>
</organism>
<sequence>MIAINIPVTVVIPPVADAGNDQVIYGDSTSLETVLLDGSNSIDEDGIIVNYNWAENSIEIATGVSPQIALAVGIHTITLTVTDVDGLTNTDTITITVFE</sequence>
<dbReference type="SUPFAM" id="SSF49299">
    <property type="entry name" value="PKD domain"/>
    <property type="match status" value="1"/>
</dbReference>
<protein>
    <recommendedName>
        <fullName evidence="3">PKD/Chitinase domain-containing protein</fullName>
    </recommendedName>
</protein>
<dbReference type="Gene3D" id="2.60.40.10">
    <property type="entry name" value="Immunoglobulins"/>
    <property type="match status" value="1"/>
</dbReference>
<proteinExistence type="predicted"/>
<keyword evidence="2" id="KW-1185">Reference proteome</keyword>
<name>A0A7S8E7Y3_9CHLR</name>
<dbReference type="Pfam" id="PF22352">
    <property type="entry name" value="K319L-like_PKD"/>
    <property type="match status" value="1"/>
</dbReference>
<evidence type="ECO:0008006" key="3">
    <source>
        <dbReference type="Google" id="ProtNLM"/>
    </source>
</evidence>
<evidence type="ECO:0000313" key="1">
    <source>
        <dbReference type="EMBL" id="QPC82045.1"/>
    </source>
</evidence>
<reference evidence="1 2" key="1">
    <citation type="submission" date="2020-02" db="EMBL/GenBank/DDBJ databases">
        <authorList>
            <person name="Zheng R.K."/>
            <person name="Sun C.M."/>
        </authorList>
    </citation>
    <scope>NUCLEOTIDE SEQUENCE [LARGE SCALE GENOMIC DNA]</scope>
    <source>
        <strain evidence="2">rifampicinis</strain>
    </source>
</reference>
<dbReference type="EMBL" id="CP062983">
    <property type="protein sequence ID" value="QPC82045.1"/>
    <property type="molecule type" value="Genomic_DNA"/>
</dbReference>
<accession>A0A7S8E7Y3</accession>
<dbReference type="InterPro" id="IPR035986">
    <property type="entry name" value="PKD_dom_sf"/>
</dbReference>
<dbReference type="InterPro" id="IPR013783">
    <property type="entry name" value="Ig-like_fold"/>
</dbReference>
<evidence type="ECO:0000313" key="2">
    <source>
        <dbReference type="Proteomes" id="UP000594468"/>
    </source>
</evidence>
<gene>
    <name evidence="1" type="ORF">G4Y79_20525</name>
</gene>
<dbReference type="KEGG" id="pmet:G4Y79_20525"/>
<dbReference type="Proteomes" id="UP000594468">
    <property type="component" value="Chromosome"/>
</dbReference>
<dbReference type="RefSeq" id="WP_195170114.1">
    <property type="nucleotide sequence ID" value="NZ_CP062983.1"/>
</dbReference>
<dbReference type="AlphaFoldDB" id="A0A7S8E7Y3"/>